<sequence length="334" mass="36957">MTSPSPESRSSTSDGDDRPKKKRKISEPKPRTTEYLDLSTPQLSPDHQPQLDRLLDVLTKKRKIVVIAGAGISVSAGIPDFRSSEGLFKTLRGKHGLKSSGKELFDASVYQDESSTATFHAMVRELSEKTKKAEPTPFHHLLATLAQEGRLLRLYSQNVDGIDTRIEPLATNVPLIKPWPKTIQVHGGLDHMVCSKCHKVSDFEPSLFKDAIPPLCRDCEEIDSVRTSHAGKRSHGIGKLRPRMVLYNEHNPDAEAIGSVTQADLRARPDALIVAGTTLKVPGVRRIAREMCNVVRDRRDGTTIWINNDPEPSGKDLENLWDLVVKGPCDEVAA</sequence>
<gene>
    <name evidence="7" type="ORF">EJ05DRAFT_434513</name>
</gene>
<keyword evidence="2" id="KW-0808">Transferase</keyword>
<dbReference type="SUPFAM" id="SSF52467">
    <property type="entry name" value="DHS-like NAD/FAD-binding domain"/>
    <property type="match status" value="1"/>
</dbReference>
<accession>A0A6A6WJX1</accession>
<dbReference type="InterPro" id="IPR026591">
    <property type="entry name" value="Sirtuin_cat_small_dom_sf"/>
</dbReference>
<keyword evidence="8" id="KW-1185">Reference proteome</keyword>
<feature type="compositionally biased region" description="Basic and acidic residues" evidence="5">
    <location>
        <begin position="15"/>
        <end position="34"/>
    </location>
</feature>
<dbReference type="RefSeq" id="XP_033604302.1">
    <property type="nucleotide sequence ID" value="XM_033741665.1"/>
</dbReference>
<dbReference type="Gene3D" id="3.40.50.1220">
    <property type="entry name" value="TPP-binding domain"/>
    <property type="match status" value="1"/>
</dbReference>
<dbReference type="PROSITE" id="PS50305">
    <property type="entry name" value="SIRTUIN"/>
    <property type="match status" value="1"/>
</dbReference>
<dbReference type="GO" id="GO:0000122">
    <property type="term" value="P:negative regulation of transcription by RNA polymerase II"/>
    <property type="evidence" value="ECO:0007669"/>
    <property type="project" value="TreeGrafter"/>
</dbReference>
<dbReference type="InterPro" id="IPR050134">
    <property type="entry name" value="NAD-dep_sirtuin_deacylases"/>
</dbReference>
<feature type="binding site" evidence="4">
    <location>
        <position position="197"/>
    </location>
    <ligand>
        <name>Zn(2+)</name>
        <dbReference type="ChEBI" id="CHEBI:29105"/>
    </ligand>
</feature>
<dbReference type="Proteomes" id="UP000799437">
    <property type="component" value="Unassembled WGS sequence"/>
</dbReference>
<feature type="binding site" evidence="4">
    <location>
        <position position="194"/>
    </location>
    <ligand>
        <name>Zn(2+)</name>
        <dbReference type="ChEBI" id="CHEBI:29105"/>
    </ligand>
</feature>
<dbReference type="PANTHER" id="PTHR11085:SF15">
    <property type="entry name" value="NAD-DEPENDENT HISTONE DEACETYLASE HST4"/>
    <property type="match status" value="1"/>
</dbReference>
<feature type="binding site" evidence="4">
    <location>
        <position position="216"/>
    </location>
    <ligand>
        <name>Zn(2+)</name>
        <dbReference type="ChEBI" id="CHEBI:29105"/>
    </ligand>
</feature>
<keyword evidence="4" id="KW-0479">Metal-binding</keyword>
<evidence type="ECO:0000256" key="4">
    <source>
        <dbReference type="PROSITE-ProRule" id="PRU00236"/>
    </source>
</evidence>
<feature type="binding site" evidence="4">
    <location>
        <position position="219"/>
    </location>
    <ligand>
        <name>Zn(2+)</name>
        <dbReference type="ChEBI" id="CHEBI:29105"/>
    </ligand>
</feature>
<evidence type="ECO:0000313" key="8">
    <source>
        <dbReference type="Proteomes" id="UP000799437"/>
    </source>
</evidence>
<dbReference type="InterPro" id="IPR026590">
    <property type="entry name" value="Ssirtuin_cat_dom"/>
</dbReference>
<dbReference type="InterPro" id="IPR029035">
    <property type="entry name" value="DHS-like_NAD/FAD-binding_dom"/>
</dbReference>
<evidence type="ECO:0000256" key="2">
    <source>
        <dbReference type="ARBA" id="ARBA00022679"/>
    </source>
</evidence>
<dbReference type="GO" id="GO:0005634">
    <property type="term" value="C:nucleus"/>
    <property type="evidence" value="ECO:0007669"/>
    <property type="project" value="TreeGrafter"/>
</dbReference>
<organism evidence="7 8">
    <name type="scientific">Pseudovirgaria hyperparasitica</name>
    <dbReference type="NCBI Taxonomy" id="470096"/>
    <lineage>
        <taxon>Eukaryota</taxon>
        <taxon>Fungi</taxon>
        <taxon>Dikarya</taxon>
        <taxon>Ascomycota</taxon>
        <taxon>Pezizomycotina</taxon>
        <taxon>Dothideomycetes</taxon>
        <taxon>Dothideomycetes incertae sedis</taxon>
        <taxon>Acrospermales</taxon>
        <taxon>Acrospermaceae</taxon>
        <taxon>Pseudovirgaria</taxon>
    </lineage>
</organism>
<keyword evidence="3" id="KW-0520">NAD</keyword>
<evidence type="ECO:0000256" key="3">
    <source>
        <dbReference type="ARBA" id="ARBA00023027"/>
    </source>
</evidence>
<reference evidence="7" key="1">
    <citation type="journal article" date="2020" name="Stud. Mycol.">
        <title>101 Dothideomycetes genomes: a test case for predicting lifestyles and emergence of pathogens.</title>
        <authorList>
            <person name="Haridas S."/>
            <person name="Albert R."/>
            <person name="Binder M."/>
            <person name="Bloem J."/>
            <person name="Labutti K."/>
            <person name="Salamov A."/>
            <person name="Andreopoulos B."/>
            <person name="Baker S."/>
            <person name="Barry K."/>
            <person name="Bills G."/>
            <person name="Bluhm B."/>
            <person name="Cannon C."/>
            <person name="Castanera R."/>
            <person name="Culley D."/>
            <person name="Daum C."/>
            <person name="Ezra D."/>
            <person name="Gonzalez J."/>
            <person name="Henrissat B."/>
            <person name="Kuo A."/>
            <person name="Liang C."/>
            <person name="Lipzen A."/>
            <person name="Lutzoni F."/>
            <person name="Magnuson J."/>
            <person name="Mondo S."/>
            <person name="Nolan M."/>
            <person name="Ohm R."/>
            <person name="Pangilinan J."/>
            <person name="Park H.-J."/>
            <person name="Ramirez L."/>
            <person name="Alfaro M."/>
            <person name="Sun H."/>
            <person name="Tritt A."/>
            <person name="Yoshinaga Y."/>
            <person name="Zwiers L.-H."/>
            <person name="Turgeon B."/>
            <person name="Goodwin S."/>
            <person name="Spatafora J."/>
            <person name="Crous P."/>
            <person name="Grigoriev I."/>
        </authorList>
    </citation>
    <scope>NUCLEOTIDE SEQUENCE</scope>
    <source>
        <strain evidence="7">CBS 121739</strain>
    </source>
</reference>
<protein>
    <submittedName>
        <fullName evidence="7">DHS-like NAD/FAD-binding domain-containing protein</fullName>
    </submittedName>
</protein>
<name>A0A6A6WJX1_9PEZI</name>
<feature type="region of interest" description="Disordered" evidence="5">
    <location>
        <begin position="1"/>
        <end position="48"/>
    </location>
</feature>
<dbReference type="Pfam" id="PF02146">
    <property type="entry name" value="SIR2"/>
    <property type="match status" value="1"/>
</dbReference>
<feature type="active site" description="Proton acceptor" evidence="4">
    <location>
        <position position="186"/>
    </location>
</feature>
<dbReference type="EMBL" id="ML996566">
    <property type="protein sequence ID" value="KAF2761851.1"/>
    <property type="molecule type" value="Genomic_DNA"/>
</dbReference>
<dbReference type="GO" id="GO:0031934">
    <property type="term" value="C:mating-type region heterochromatin"/>
    <property type="evidence" value="ECO:0007669"/>
    <property type="project" value="TreeGrafter"/>
</dbReference>
<keyword evidence="4" id="KW-0862">Zinc</keyword>
<dbReference type="GO" id="GO:0031508">
    <property type="term" value="P:pericentric heterochromatin formation"/>
    <property type="evidence" value="ECO:0007669"/>
    <property type="project" value="TreeGrafter"/>
</dbReference>
<comment type="similarity">
    <text evidence="1">Belongs to the sirtuin family. Class I subfamily.</text>
</comment>
<feature type="domain" description="Deacetylase sirtuin-type" evidence="6">
    <location>
        <begin position="44"/>
        <end position="334"/>
    </location>
</feature>
<dbReference type="GO" id="GO:0070403">
    <property type="term" value="F:NAD+ binding"/>
    <property type="evidence" value="ECO:0007669"/>
    <property type="project" value="InterPro"/>
</dbReference>
<evidence type="ECO:0000313" key="7">
    <source>
        <dbReference type="EMBL" id="KAF2761851.1"/>
    </source>
</evidence>
<dbReference type="GeneID" id="54482719"/>
<dbReference type="GO" id="GO:0006282">
    <property type="term" value="P:regulation of DNA repair"/>
    <property type="evidence" value="ECO:0007669"/>
    <property type="project" value="TreeGrafter"/>
</dbReference>
<proteinExistence type="inferred from homology"/>
<dbReference type="Gene3D" id="3.30.1600.10">
    <property type="entry name" value="SIR2/SIRT2 'Small Domain"/>
    <property type="match status" value="1"/>
</dbReference>
<dbReference type="OrthoDB" id="2919105at2759"/>
<dbReference type="GO" id="GO:0046872">
    <property type="term" value="F:metal ion binding"/>
    <property type="evidence" value="ECO:0007669"/>
    <property type="project" value="UniProtKB-KW"/>
</dbReference>
<dbReference type="AlphaFoldDB" id="A0A6A6WJX1"/>
<evidence type="ECO:0000256" key="1">
    <source>
        <dbReference type="ARBA" id="ARBA00006924"/>
    </source>
</evidence>
<dbReference type="PANTHER" id="PTHR11085">
    <property type="entry name" value="NAD-DEPENDENT PROTEIN DEACYLASE SIRTUIN-5, MITOCHONDRIAL-RELATED"/>
    <property type="match status" value="1"/>
</dbReference>
<dbReference type="GO" id="GO:1990414">
    <property type="term" value="P:replication-born double-strand break repair via sister chromatid exchange"/>
    <property type="evidence" value="ECO:0007669"/>
    <property type="project" value="TreeGrafter"/>
</dbReference>
<feature type="non-terminal residue" evidence="7">
    <location>
        <position position="334"/>
    </location>
</feature>
<evidence type="ECO:0000256" key="5">
    <source>
        <dbReference type="SAM" id="MobiDB-lite"/>
    </source>
</evidence>
<dbReference type="GO" id="GO:0017136">
    <property type="term" value="F:histone deacetylase activity, NAD-dependent"/>
    <property type="evidence" value="ECO:0007669"/>
    <property type="project" value="TreeGrafter"/>
</dbReference>
<dbReference type="InterPro" id="IPR003000">
    <property type="entry name" value="Sirtuin"/>
</dbReference>
<evidence type="ECO:0000259" key="6">
    <source>
        <dbReference type="PROSITE" id="PS50305"/>
    </source>
</evidence>
<feature type="compositionally biased region" description="Low complexity" evidence="5">
    <location>
        <begin position="1"/>
        <end position="13"/>
    </location>
</feature>